<organism evidence="1">
    <name type="scientific">freshwater metagenome</name>
    <dbReference type="NCBI Taxonomy" id="449393"/>
    <lineage>
        <taxon>unclassified sequences</taxon>
        <taxon>metagenomes</taxon>
        <taxon>ecological metagenomes</taxon>
    </lineage>
</organism>
<sequence>MRFLTPPQTFAEYKHKKMPVFETLGLSAGSAALIGGALGAAGGIGGALLSKSGGGGMPSFNPQQALDFQKQQFNQMSPQALGFGSQAFNQAQQQGIDFSKVGTQANIANQEAVMPGSQAQRQLAQNQINSYIQGQIPLDVQQGINRQVAQNLGGGFNLFSGGGQAPQNFARNIGQTSVGLSQFGLSAAPTWQQLANSMVVSPTAGLQAGLQATGMGAQLAGAAAGQGMQMAENQYQSQANQYAQNQMQNQNMMNMGISGAQAGLGFANSLNTANYLGGLSGQGAQATIGAIPSASQASSYMSSLGYNPSAMSAVPNLGLGTQYPFG</sequence>
<dbReference type="EMBL" id="CAEZTT010000068">
    <property type="protein sequence ID" value="CAB4577494.1"/>
    <property type="molecule type" value="Genomic_DNA"/>
</dbReference>
<protein>
    <submittedName>
        <fullName evidence="1">Unannotated protein</fullName>
    </submittedName>
</protein>
<dbReference type="AlphaFoldDB" id="A0A6J6ERK2"/>
<accession>A0A6J6ERK2</accession>
<proteinExistence type="predicted"/>
<evidence type="ECO:0000313" key="1">
    <source>
        <dbReference type="EMBL" id="CAB4577494.1"/>
    </source>
</evidence>
<name>A0A6J6ERK2_9ZZZZ</name>
<reference evidence="1" key="1">
    <citation type="submission" date="2020-05" db="EMBL/GenBank/DDBJ databases">
        <authorList>
            <person name="Chiriac C."/>
            <person name="Salcher M."/>
            <person name="Ghai R."/>
            <person name="Kavagutti S V."/>
        </authorList>
    </citation>
    <scope>NUCLEOTIDE SEQUENCE</scope>
</reference>
<gene>
    <name evidence="1" type="ORF">UFOPK1726_00662</name>
</gene>